<evidence type="ECO:0000256" key="2">
    <source>
        <dbReference type="SAM" id="Phobius"/>
    </source>
</evidence>
<comment type="caution">
    <text evidence="3">The sequence shown here is derived from an EMBL/GenBank/DDBJ whole genome shotgun (WGS) entry which is preliminary data.</text>
</comment>
<dbReference type="Proteomes" id="UP001183202">
    <property type="component" value="Unassembled WGS sequence"/>
</dbReference>
<feature type="region of interest" description="Disordered" evidence="1">
    <location>
        <begin position="60"/>
        <end position="82"/>
    </location>
</feature>
<sequence>MSTSDPLRPVHRIHLPRPLRATAVIAAAVAAGVAVFATPLPPGVGLIAGAAAGMAAAALTGRDDVEPGPDTPDTDPDDGDGD</sequence>
<reference evidence="4" key="1">
    <citation type="submission" date="2023-07" db="EMBL/GenBank/DDBJ databases">
        <title>30 novel species of actinomycetes from the DSMZ collection.</title>
        <authorList>
            <person name="Nouioui I."/>
        </authorList>
    </citation>
    <scope>NUCLEOTIDE SEQUENCE [LARGE SCALE GENOMIC DNA]</scope>
    <source>
        <strain evidence="4">DSM 45834</strain>
    </source>
</reference>
<evidence type="ECO:0000313" key="4">
    <source>
        <dbReference type="Proteomes" id="UP001183202"/>
    </source>
</evidence>
<dbReference type="RefSeq" id="WP_311555112.1">
    <property type="nucleotide sequence ID" value="NZ_JAVREJ010000003.1"/>
</dbReference>
<evidence type="ECO:0000313" key="3">
    <source>
        <dbReference type="EMBL" id="MDT0349134.1"/>
    </source>
</evidence>
<protein>
    <submittedName>
        <fullName evidence="3">Uncharacterized protein</fullName>
    </submittedName>
</protein>
<accession>A0ABU2N904</accession>
<feature type="compositionally biased region" description="Acidic residues" evidence="1">
    <location>
        <begin position="72"/>
        <end position="82"/>
    </location>
</feature>
<dbReference type="EMBL" id="JAVREJ010000003">
    <property type="protein sequence ID" value="MDT0349134.1"/>
    <property type="molecule type" value="Genomic_DNA"/>
</dbReference>
<proteinExistence type="predicted"/>
<keyword evidence="2" id="KW-1133">Transmembrane helix</keyword>
<keyword evidence="2" id="KW-0812">Transmembrane</keyword>
<name>A0ABU2N904_9PSEU</name>
<feature type="transmembrane region" description="Helical" evidence="2">
    <location>
        <begin position="21"/>
        <end position="38"/>
    </location>
</feature>
<keyword evidence="4" id="KW-1185">Reference proteome</keyword>
<organism evidence="3 4">
    <name type="scientific">Pseudonocardia charpentierae</name>
    <dbReference type="NCBI Taxonomy" id="3075545"/>
    <lineage>
        <taxon>Bacteria</taxon>
        <taxon>Bacillati</taxon>
        <taxon>Actinomycetota</taxon>
        <taxon>Actinomycetes</taxon>
        <taxon>Pseudonocardiales</taxon>
        <taxon>Pseudonocardiaceae</taxon>
        <taxon>Pseudonocardia</taxon>
    </lineage>
</organism>
<gene>
    <name evidence="3" type="ORF">RM445_06305</name>
</gene>
<keyword evidence="2" id="KW-0472">Membrane</keyword>
<evidence type="ECO:0000256" key="1">
    <source>
        <dbReference type="SAM" id="MobiDB-lite"/>
    </source>
</evidence>